<evidence type="ECO:0000313" key="3">
    <source>
        <dbReference type="RefSeq" id="XP_056863331.1"/>
    </source>
</evidence>
<gene>
    <name evidence="3" type="primary">LOC108853330</name>
</gene>
<organism evidence="2 3">
    <name type="scientific">Raphanus sativus</name>
    <name type="common">Radish</name>
    <name type="synonym">Raphanus raphanistrum var. sativus</name>
    <dbReference type="NCBI Taxonomy" id="3726"/>
    <lineage>
        <taxon>Eukaryota</taxon>
        <taxon>Viridiplantae</taxon>
        <taxon>Streptophyta</taxon>
        <taxon>Embryophyta</taxon>
        <taxon>Tracheophyta</taxon>
        <taxon>Spermatophyta</taxon>
        <taxon>Magnoliopsida</taxon>
        <taxon>eudicotyledons</taxon>
        <taxon>Gunneridae</taxon>
        <taxon>Pentapetalae</taxon>
        <taxon>rosids</taxon>
        <taxon>malvids</taxon>
        <taxon>Brassicales</taxon>
        <taxon>Brassicaceae</taxon>
        <taxon>Brassiceae</taxon>
        <taxon>Raphanus</taxon>
    </lineage>
</organism>
<evidence type="ECO:0000256" key="1">
    <source>
        <dbReference type="SAM" id="MobiDB-lite"/>
    </source>
</evidence>
<protein>
    <submittedName>
        <fullName evidence="3">Uncharacterized protein LOC108853330 isoform X2</fullName>
    </submittedName>
</protein>
<accession>A0A9W3DHE9</accession>
<reference evidence="3" key="2">
    <citation type="submission" date="2025-08" db="UniProtKB">
        <authorList>
            <consortium name="RefSeq"/>
        </authorList>
    </citation>
    <scope>IDENTIFICATION</scope>
    <source>
        <tissue evidence="3">Leaf</tissue>
    </source>
</reference>
<sequence length="85" mass="9498">MTPNLRSLVAKAHRVRQGRTFSSSSSSSSSSSAPNPIDNKGSYMEGDDTDKFEEKMKAKQKDALDALAKEREQRFGFDQNKTRVL</sequence>
<reference evidence="2" key="1">
    <citation type="journal article" date="2019" name="Database">
        <title>The radish genome database (RadishGD): an integrated information resource for radish genomics.</title>
        <authorList>
            <person name="Yu H.J."/>
            <person name="Baek S."/>
            <person name="Lee Y.J."/>
            <person name="Cho A."/>
            <person name="Mun J.H."/>
        </authorList>
    </citation>
    <scope>NUCLEOTIDE SEQUENCE [LARGE SCALE GENOMIC DNA]</scope>
    <source>
        <strain evidence="2">cv. WK10039</strain>
    </source>
</reference>
<dbReference type="GeneID" id="108853330"/>
<dbReference type="Proteomes" id="UP000504610">
    <property type="component" value="Chromosome 4"/>
</dbReference>
<feature type="compositionally biased region" description="Low complexity" evidence="1">
    <location>
        <begin position="22"/>
        <end position="32"/>
    </location>
</feature>
<feature type="region of interest" description="Disordered" evidence="1">
    <location>
        <begin position="1"/>
        <end position="52"/>
    </location>
</feature>
<name>A0A9W3DHE9_RAPSA</name>
<dbReference type="AlphaFoldDB" id="A0A9W3DHE9"/>
<dbReference type="RefSeq" id="XP_056863331.1">
    <property type="nucleotide sequence ID" value="XM_057007351.1"/>
</dbReference>
<proteinExistence type="predicted"/>
<keyword evidence="2" id="KW-1185">Reference proteome</keyword>
<evidence type="ECO:0000313" key="2">
    <source>
        <dbReference type="Proteomes" id="UP000504610"/>
    </source>
</evidence>